<keyword evidence="5" id="KW-1185">Reference proteome</keyword>
<evidence type="ECO:0000313" key="4">
    <source>
        <dbReference type="EMBL" id="OEY86822.1"/>
    </source>
</evidence>
<dbReference type="InterPro" id="IPR014148">
    <property type="entry name" value="VirB9"/>
</dbReference>
<dbReference type="RefSeq" id="WP_070064991.1">
    <property type="nucleotide sequence ID" value="NZ_MJMG01000005.1"/>
</dbReference>
<accession>A0A1E7QK23</accession>
<protein>
    <submittedName>
        <fullName evidence="4">P-type conjugative transfer protein VirB9</fullName>
    </submittedName>
</protein>
<keyword evidence="2" id="KW-0732">Signal</keyword>
<gene>
    <name evidence="4" type="ORF">BIY23_02215</name>
</gene>
<dbReference type="EMBL" id="MJMG01000005">
    <property type="protein sequence ID" value="OEY86822.1"/>
    <property type="molecule type" value="Genomic_DNA"/>
</dbReference>
<dbReference type="NCBIfam" id="TIGR02781">
    <property type="entry name" value="VirB9"/>
    <property type="match status" value="1"/>
</dbReference>
<dbReference type="InterPro" id="IPR033645">
    <property type="entry name" value="VirB9/CagX/TrbG_C"/>
</dbReference>
<evidence type="ECO:0000256" key="1">
    <source>
        <dbReference type="ARBA" id="ARBA00006135"/>
    </source>
</evidence>
<comment type="caution">
    <text evidence="4">The sequence shown here is derived from an EMBL/GenBank/DDBJ whole genome shotgun (WGS) entry which is preliminary data.</text>
</comment>
<dbReference type="CDD" id="cd06911">
    <property type="entry name" value="VirB9_CagX_TrbG"/>
    <property type="match status" value="1"/>
</dbReference>
<evidence type="ECO:0000256" key="2">
    <source>
        <dbReference type="ARBA" id="ARBA00022729"/>
    </source>
</evidence>
<sequence length="256" mass="29827">MVRILLTLVLLFSGFNVSSYNKPLSVDSRIKTFVYSPNEVFQVVFSQGYYSYIEFSSVERIMDIAIGNASNWRVHNSGNKLFIMPFESSSRTNMIVTTTKNRTYVFDLISRPNYDKQSDDITHDYSAVRDISYIVRFYYPAAEDEFDLDIDVNEHTQIEFLSEKPETIIKDNDTKYNYTYVNYSSNENIVPVELFDDGCLTYLKFKDNATIPEIFAADGKPCKRLLFESYVIIKGVHRKLFIRDKNDRVEVINRAL</sequence>
<name>A0A1E7QK23_WOLPI</name>
<dbReference type="Gene3D" id="2.60.40.2500">
    <property type="match status" value="1"/>
</dbReference>
<dbReference type="Proteomes" id="UP000175679">
    <property type="component" value="Unassembled WGS sequence"/>
</dbReference>
<proteinExistence type="inferred from homology"/>
<dbReference type="InterPro" id="IPR010258">
    <property type="entry name" value="Conjugal_tfr_TrbG/VirB9/CagX"/>
</dbReference>
<dbReference type="AlphaFoldDB" id="A0A1E7QK23"/>
<dbReference type="OrthoDB" id="9815808at2"/>
<comment type="similarity">
    <text evidence="1">Belongs to the TrbG/VirB9 family.</text>
</comment>
<organism evidence="4 5">
    <name type="scientific">Wolbachia pipientis</name>
    <dbReference type="NCBI Taxonomy" id="955"/>
    <lineage>
        <taxon>Bacteria</taxon>
        <taxon>Pseudomonadati</taxon>
        <taxon>Pseudomonadota</taxon>
        <taxon>Alphaproteobacteria</taxon>
        <taxon>Rickettsiales</taxon>
        <taxon>Anaplasmataceae</taxon>
        <taxon>Wolbachieae</taxon>
        <taxon>Wolbachia</taxon>
    </lineage>
</organism>
<evidence type="ECO:0000256" key="3">
    <source>
        <dbReference type="ARBA" id="ARBA00023026"/>
    </source>
</evidence>
<reference evidence="4 5" key="1">
    <citation type="submission" date="2016-09" db="EMBL/GenBank/DDBJ databases">
        <title>Genomic evidence for plant-parasitic nematodes as the earliest Wolbachia hosts.</title>
        <authorList>
            <person name="Brown A.M."/>
            <person name="Wasala S.K."/>
            <person name="Howe D.K."/>
            <person name="Peetz A.B."/>
            <person name="Zasada I.A."/>
            <person name="Denver D.R."/>
        </authorList>
    </citation>
    <scope>NUCLEOTIDE SEQUENCE [LARGE SCALE GENOMIC DNA]</scope>
    <source>
        <strain evidence="5">wPpe</strain>
    </source>
</reference>
<keyword evidence="3" id="KW-0843">Virulence</keyword>
<dbReference type="Pfam" id="PF03524">
    <property type="entry name" value="CagX"/>
    <property type="match status" value="1"/>
</dbReference>
<evidence type="ECO:0000313" key="5">
    <source>
        <dbReference type="Proteomes" id="UP000175679"/>
    </source>
</evidence>
<dbReference type="InterPro" id="IPR038161">
    <property type="entry name" value="VirB9/CagX/TrbG_C_sf"/>
</dbReference>